<dbReference type="VEuPathDB" id="FungiDB:ATEG_08912"/>
<evidence type="ECO:0000256" key="1">
    <source>
        <dbReference type="ARBA" id="ARBA00001050"/>
    </source>
</evidence>
<dbReference type="Gene3D" id="3.20.20.60">
    <property type="entry name" value="Phosphoenolpyruvate-binding domains"/>
    <property type="match status" value="1"/>
</dbReference>
<dbReference type="PANTHER" id="PTHR42905">
    <property type="entry name" value="PHOSPHOENOLPYRUVATE CARBOXYLASE"/>
    <property type="match status" value="1"/>
</dbReference>
<accession>A0A5M3ZAC1</accession>
<dbReference type="CDD" id="cd00377">
    <property type="entry name" value="ICL_PEPM"/>
    <property type="match status" value="1"/>
</dbReference>
<dbReference type="PANTHER" id="PTHR42905:SF2">
    <property type="entry name" value="PHOSPHOENOLPYRUVATE CARBOXYLASE FAMILY PROTEIN"/>
    <property type="match status" value="1"/>
</dbReference>
<comment type="catalytic activity">
    <reaction evidence="1">
        <text>(2S,3R)-3-hydroxybutane-1,2,3-tricarboxylate = pyruvate + succinate</text>
        <dbReference type="Rhea" id="RHEA:16809"/>
        <dbReference type="ChEBI" id="CHEBI:15361"/>
        <dbReference type="ChEBI" id="CHEBI:30031"/>
        <dbReference type="ChEBI" id="CHEBI:57429"/>
        <dbReference type="EC" id="4.1.3.30"/>
    </reaction>
</comment>
<keyword evidence="3" id="KW-1185">Reference proteome</keyword>
<evidence type="ECO:0000313" key="3">
    <source>
        <dbReference type="Proteomes" id="UP000452235"/>
    </source>
</evidence>
<keyword evidence="2" id="KW-0670">Pyruvate</keyword>
<name>A0A5M3ZAC1_ASPTE</name>
<dbReference type="InterPro" id="IPR040442">
    <property type="entry name" value="Pyrv_kinase-like_dom_sf"/>
</dbReference>
<protein>
    <submittedName>
        <fullName evidence="2">Carboxyphosphonoenolpyruvate mutase</fullName>
    </submittedName>
</protein>
<organism evidence="2 3">
    <name type="scientific">Aspergillus terreus</name>
    <dbReference type="NCBI Taxonomy" id="33178"/>
    <lineage>
        <taxon>Eukaryota</taxon>
        <taxon>Fungi</taxon>
        <taxon>Dikarya</taxon>
        <taxon>Ascomycota</taxon>
        <taxon>Pezizomycotina</taxon>
        <taxon>Eurotiomycetes</taxon>
        <taxon>Eurotiomycetidae</taxon>
        <taxon>Eurotiales</taxon>
        <taxon>Aspergillaceae</taxon>
        <taxon>Aspergillus</taxon>
        <taxon>Aspergillus subgen. Circumdati</taxon>
    </lineage>
</organism>
<dbReference type="InterPro" id="IPR018523">
    <property type="entry name" value="Isocitrate_lyase_ph_CS"/>
</dbReference>
<dbReference type="OrthoDB" id="1923844at2759"/>
<dbReference type="AlphaFoldDB" id="A0A5M3ZAC1"/>
<proteinExistence type="predicted"/>
<dbReference type="Proteomes" id="UP000452235">
    <property type="component" value="Unassembled WGS sequence"/>
</dbReference>
<evidence type="ECO:0000313" key="2">
    <source>
        <dbReference type="EMBL" id="GFF19648.1"/>
    </source>
</evidence>
<sequence length="320" mass="34100">MSARVRPDYGLRSVTAQTMSSSAARLRALLADETKIVVCPGVYDGLTARIALKAGFDALYMLIPEKTGAGTTASRLGQPDLGVITMTEMRQNAEMIASLDRSVPLIADADTGFGGSLMVHRTVTEYIRAGVAALHLEDQPTTKRCGHLRNKQVVPEEEYLSRIRAAVNSRQRSDGDIVLIARTDALQSLGYEAAVSRLKGAIMLGADVAFLEGITCKEQARLVCDELKPTPVLFNAVPGGVSPDLRVQEAQELGFRLIIFPGLALGAVYKAVERAAEVLKLHGTPAVDASIGPRRLFNVLGLQDAVALDMAAGGGLYEGV</sequence>
<gene>
    <name evidence="2" type="ORF">ATEIFO6365_0010042800</name>
</gene>
<dbReference type="GO" id="GO:0046421">
    <property type="term" value="F:methylisocitrate lyase activity"/>
    <property type="evidence" value="ECO:0007669"/>
    <property type="project" value="UniProtKB-EC"/>
</dbReference>
<comment type="caution">
    <text evidence="2">The sequence shown here is derived from an EMBL/GenBank/DDBJ whole genome shotgun (WGS) entry which is preliminary data.</text>
</comment>
<dbReference type="InterPro" id="IPR039556">
    <property type="entry name" value="ICL/PEPM"/>
</dbReference>
<dbReference type="InterPro" id="IPR015813">
    <property type="entry name" value="Pyrv/PenolPyrv_kinase-like_dom"/>
</dbReference>
<dbReference type="SUPFAM" id="SSF51621">
    <property type="entry name" value="Phosphoenolpyruvate/pyruvate domain"/>
    <property type="match status" value="1"/>
</dbReference>
<dbReference type="Pfam" id="PF13714">
    <property type="entry name" value="PEP_mutase"/>
    <property type="match status" value="1"/>
</dbReference>
<dbReference type="PROSITE" id="PS00161">
    <property type="entry name" value="ISOCITRATE_LYASE"/>
    <property type="match status" value="1"/>
</dbReference>
<reference evidence="2 3" key="1">
    <citation type="submission" date="2020-01" db="EMBL/GenBank/DDBJ databases">
        <title>Aspergillus terreus IFO 6365 whole genome shotgun sequence.</title>
        <authorList>
            <person name="Kanamasa S."/>
            <person name="Takahashi H."/>
        </authorList>
    </citation>
    <scope>NUCLEOTIDE SEQUENCE [LARGE SCALE GENOMIC DNA]</scope>
    <source>
        <strain evidence="2 3">IFO 6365</strain>
    </source>
</reference>
<dbReference type="EMBL" id="BLJY01000010">
    <property type="protein sequence ID" value="GFF19648.1"/>
    <property type="molecule type" value="Genomic_DNA"/>
</dbReference>